<evidence type="ECO:0000313" key="4">
    <source>
        <dbReference type="Proteomes" id="UP000019471"/>
    </source>
</evidence>
<dbReference type="InterPro" id="IPR056002">
    <property type="entry name" value="DUF7580"/>
</dbReference>
<dbReference type="Proteomes" id="UP000019471">
    <property type="component" value="Unassembled WGS sequence"/>
</dbReference>
<dbReference type="Pfam" id="PF24476">
    <property type="entry name" value="DUF7580"/>
    <property type="match status" value="1"/>
</dbReference>
<comment type="caution">
    <text evidence="3">The sequence shown here is derived from an EMBL/GenBank/DDBJ whole genome shotgun (WGS) entry which is preliminary data.</text>
</comment>
<dbReference type="OrthoDB" id="3565018at2759"/>
<keyword evidence="4" id="KW-1185">Reference proteome</keyword>
<evidence type="ECO:0000259" key="2">
    <source>
        <dbReference type="Pfam" id="PF24476"/>
    </source>
</evidence>
<proteinExistence type="predicted"/>
<dbReference type="EMBL" id="AMGX01000010">
    <property type="protein sequence ID" value="EXJ69723.1"/>
    <property type="molecule type" value="Genomic_DNA"/>
</dbReference>
<dbReference type="RefSeq" id="XP_007745575.1">
    <property type="nucleotide sequence ID" value="XM_007747385.1"/>
</dbReference>
<dbReference type="HOGENOM" id="CLU_026305_3_1_1"/>
<feature type="domain" description="DUF7580" evidence="2">
    <location>
        <begin position="200"/>
        <end position="463"/>
    </location>
</feature>
<gene>
    <name evidence="3" type="ORF">A1O5_06794</name>
</gene>
<organism evidence="3 4">
    <name type="scientific">Cladophialophora psammophila CBS 110553</name>
    <dbReference type="NCBI Taxonomy" id="1182543"/>
    <lineage>
        <taxon>Eukaryota</taxon>
        <taxon>Fungi</taxon>
        <taxon>Dikarya</taxon>
        <taxon>Ascomycota</taxon>
        <taxon>Pezizomycotina</taxon>
        <taxon>Eurotiomycetes</taxon>
        <taxon>Chaetothyriomycetidae</taxon>
        <taxon>Chaetothyriales</taxon>
        <taxon>Herpotrichiellaceae</taxon>
        <taxon>Cladophialophora</taxon>
    </lineage>
</organism>
<name>W9WP95_9EURO</name>
<protein>
    <recommendedName>
        <fullName evidence="2">DUF7580 domain-containing protein</fullName>
    </recommendedName>
</protein>
<dbReference type="PANTHER" id="PTHR35186">
    <property type="entry name" value="ANK_REP_REGION DOMAIN-CONTAINING PROTEIN"/>
    <property type="match status" value="1"/>
</dbReference>
<evidence type="ECO:0000256" key="1">
    <source>
        <dbReference type="SAM" id="SignalP"/>
    </source>
</evidence>
<dbReference type="GeneID" id="19191502"/>
<reference evidence="3 4" key="1">
    <citation type="submission" date="2013-03" db="EMBL/GenBank/DDBJ databases">
        <title>The Genome Sequence of Cladophialophora psammophila CBS 110553.</title>
        <authorList>
            <consortium name="The Broad Institute Genomics Platform"/>
            <person name="Cuomo C."/>
            <person name="de Hoog S."/>
            <person name="Gorbushina A."/>
            <person name="Walker B."/>
            <person name="Young S.K."/>
            <person name="Zeng Q."/>
            <person name="Gargeya S."/>
            <person name="Fitzgerald M."/>
            <person name="Haas B."/>
            <person name="Abouelleil A."/>
            <person name="Allen A.W."/>
            <person name="Alvarado L."/>
            <person name="Arachchi H.M."/>
            <person name="Berlin A.M."/>
            <person name="Chapman S.B."/>
            <person name="Gainer-Dewar J."/>
            <person name="Goldberg J."/>
            <person name="Griggs A."/>
            <person name="Gujja S."/>
            <person name="Hansen M."/>
            <person name="Howarth C."/>
            <person name="Imamovic A."/>
            <person name="Ireland A."/>
            <person name="Larimer J."/>
            <person name="McCowan C."/>
            <person name="Murphy C."/>
            <person name="Pearson M."/>
            <person name="Poon T.W."/>
            <person name="Priest M."/>
            <person name="Roberts A."/>
            <person name="Saif S."/>
            <person name="Shea T."/>
            <person name="Sisk P."/>
            <person name="Sykes S."/>
            <person name="Wortman J."/>
            <person name="Nusbaum C."/>
            <person name="Birren B."/>
        </authorList>
    </citation>
    <scope>NUCLEOTIDE SEQUENCE [LARGE SCALE GENOMIC DNA]</scope>
    <source>
        <strain evidence="3 4">CBS 110553</strain>
    </source>
</reference>
<evidence type="ECO:0000313" key="3">
    <source>
        <dbReference type="EMBL" id="EXJ69723.1"/>
    </source>
</evidence>
<keyword evidence="1" id="KW-0732">Signal</keyword>
<accession>W9WP95</accession>
<dbReference type="PANTHER" id="PTHR35186:SF4">
    <property type="entry name" value="PRION-INHIBITION AND PROPAGATION HELO DOMAIN-CONTAINING PROTEIN"/>
    <property type="match status" value="1"/>
</dbReference>
<feature type="signal peptide" evidence="1">
    <location>
        <begin position="1"/>
        <end position="19"/>
    </location>
</feature>
<feature type="chain" id="PRO_5004932194" description="DUF7580 domain-containing protein" evidence="1">
    <location>
        <begin position="20"/>
        <end position="484"/>
    </location>
</feature>
<dbReference type="STRING" id="1182543.W9WP95"/>
<sequence length="484" mass="54721">MSGVEVVSLVLGAFPLVISLLEHYQEGCETLRDWVLFRRELTHLVNQLNREQILFRQHIEGMLLSINDSDFETKVMMEDLQCDQWKNAELTARLKRKLCGEGEFENYQSSVYSIHENLNKMAQKLKSCEPLDEPADGTSHKGLRLQKQLRKLQFSLRKKRWQEQVVDLGRQIDRIGKLLGEAEALAPARQSRSSTISQYFEQAKKQALSLHKAITKGWTCGCRNDHTFKLVLARRSKGSHQLESGSPMLIVLSFSLRPGMWTRSETLTKVNIWTPTATSMNWGRIQPQVCQPGATTVPTTSTTLSSGLRSRKISFQGNAQHWKHSDLLALTIPDKPLPISDICQSLQSIGEKTCLGYLEDGQGAYHVFHTSPSFCFTSADVDRVISLGAILDKTAQVSSKRIGPQLSRHDRLSIALTMSYAFLELYPTPWLPKGWDKTDVYFFQRKNGDIITEHPFVVCETAPAAPRKEQCSVQTLAGEEKLPF</sequence>
<dbReference type="AlphaFoldDB" id="W9WP95"/>